<comment type="similarity">
    <text evidence="2">Belongs to the peptidase M10B family.</text>
</comment>
<dbReference type="GO" id="GO:0008237">
    <property type="term" value="F:metallopeptidase activity"/>
    <property type="evidence" value="ECO:0007669"/>
    <property type="project" value="UniProtKB-KW"/>
</dbReference>
<comment type="subcellular location">
    <subcellularLocation>
        <location evidence="1">Secreted</location>
    </subcellularLocation>
</comment>
<dbReference type="EMBL" id="JAOWLB010000023">
    <property type="protein sequence ID" value="MCV2890851.1"/>
    <property type="molecule type" value="Genomic_DNA"/>
</dbReference>
<dbReference type="Gene3D" id="3.40.50.410">
    <property type="entry name" value="von Willebrand factor, type A domain"/>
    <property type="match status" value="1"/>
</dbReference>
<keyword evidence="6" id="KW-0378">Hydrolase</keyword>
<feature type="region of interest" description="Disordered" evidence="4">
    <location>
        <begin position="814"/>
        <end position="852"/>
    </location>
</feature>
<dbReference type="EC" id="3.4.24.-" evidence="6"/>
<organism evidence="6 7">
    <name type="scientific">Ruegeria aquimaris</name>
    <dbReference type="NCBI Taxonomy" id="2984333"/>
    <lineage>
        <taxon>Bacteria</taxon>
        <taxon>Pseudomonadati</taxon>
        <taxon>Pseudomonadota</taxon>
        <taxon>Alphaproteobacteria</taxon>
        <taxon>Rhodobacterales</taxon>
        <taxon>Roseobacteraceae</taxon>
        <taxon>Ruegeria</taxon>
    </lineage>
</organism>
<dbReference type="SUPFAM" id="SSF51120">
    <property type="entry name" value="beta-Roll"/>
    <property type="match status" value="4"/>
</dbReference>
<dbReference type="InterPro" id="IPR024079">
    <property type="entry name" value="MetalloPept_cat_dom_sf"/>
</dbReference>
<dbReference type="PANTHER" id="PTHR38340">
    <property type="entry name" value="S-LAYER PROTEIN"/>
    <property type="match status" value="1"/>
</dbReference>
<feature type="region of interest" description="Disordered" evidence="4">
    <location>
        <begin position="173"/>
        <end position="194"/>
    </location>
</feature>
<evidence type="ECO:0000313" key="7">
    <source>
        <dbReference type="Proteomes" id="UP001320899"/>
    </source>
</evidence>
<dbReference type="Gene3D" id="2.150.10.10">
    <property type="entry name" value="Serralysin-like metalloprotease, C-terminal"/>
    <property type="match status" value="6"/>
</dbReference>
<evidence type="ECO:0000313" key="6">
    <source>
        <dbReference type="EMBL" id="MCV2890851.1"/>
    </source>
</evidence>
<dbReference type="RefSeq" id="WP_263830467.1">
    <property type="nucleotide sequence ID" value="NZ_JAOWLB010000023.1"/>
</dbReference>
<keyword evidence="7" id="KW-1185">Reference proteome</keyword>
<feature type="compositionally biased region" description="Polar residues" evidence="4">
    <location>
        <begin position="177"/>
        <end position="192"/>
    </location>
</feature>
<dbReference type="PROSITE" id="PS00330">
    <property type="entry name" value="HEMOLYSIN_CALCIUM"/>
    <property type="match status" value="5"/>
</dbReference>
<dbReference type="InterPro" id="IPR006026">
    <property type="entry name" value="Peptidase_Metallo"/>
</dbReference>
<evidence type="ECO:0000256" key="3">
    <source>
        <dbReference type="ARBA" id="ARBA00022525"/>
    </source>
</evidence>
<dbReference type="InterPro" id="IPR050557">
    <property type="entry name" value="RTX_toxin/Mannuronan_C5-epim"/>
</dbReference>
<dbReference type="Pfam" id="PF00353">
    <property type="entry name" value="HemolysinCabind"/>
    <property type="match status" value="6"/>
</dbReference>
<dbReference type="InterPro" id="IPR011049">
    <property type="entry name" value="Serralysin-like_metalloprot_C"/>
</dbReference>
<dbReference type="Pfam" id="PF00362">
    <property type="entry name" value="Integrin_beta"/>
    <property type="match status" value="1"/>
</dbReference>
<accession>A0ABT3ARZ2</accession>
<reference evidence="6 7" key="1">
    <citation type="submission" date="2022-10" db="EMBL/GenBank/DDBJ databases">
        <title>Ruegeria sp. nov., isolated from ocean surface sediments.</title>
        <authorList>
            <person name="He W."/>
            <person name="Xue H.-P."/>
            <person name="Zhang D.-F."/>
        </authorList>
    </citation>
    <scope>NUCLEOTIDE SEQUENCE [LARGE SCALE GENOMIC DNA]</scope>
    <source>
        <strain evidence="6 7">XHP0148</strain>
    </source>
</reference>
<dbReference type="Gene3D" id="3.40.390.10">
    <property type="entry name" value="Collagenase (Catalytic Domain)"/>
    <property type="match status" value="1"/>
</dbReference>
<dbReference type="InterPro" id="IPR036465">
    <property type="entry name" value="vWFA_dom_sf"/>
</dbReference>
<dbReference type="SUPFAM" id="SSF55486">
    <property type="entry name" value="Metalloproteases ('zincins'), catalytic domain"/>
    <property type="match status" value="1"/>
</dbReference>
<dbReference type="InterPro" id="IPR001343">
    <property type="entry name" value="Hemolysn_Ca-bd"/>
</dbReference>
<keyword evidence="6" id="KW-0645">Protease</keyword>
<evidence type="ECO:0000256" key="2">
    <source>
        <dbReference type="ARBA" id="ARBA00009490"/>
    </source>
</evidence>
<dbReference type="CDD" id="cd00198">
    <property type="entry name" value="vWFA"/>
    <property type="match status" value="1"/>
</dbReference>
<feature type="region of interest" description="Disordered" evidence="4">
    <location>
        <begin position="415"/>
        <end position="434"/>
    </location>
</feature>
<feature type="compositionally biased region" description="Acidic residues" evidence="4">
    <location>
        <begin position="672"/>
        <end position="685"/>
    </location>
</feature>
<dbReference type="InterPro" id="IPR018511">
    <property type="entry name" value="Hemolysin-typ_Ca-bd_CS"/>
</dbReference>
<gene>
    <name evidence="6" type="ORF">OE747_21165</name>
</gene>
<keyword evidence="3" id="KW-0964">Secreted</keyword>
<name>A0ABT3ARZ2_9RHOB</name>
<dbReference type="PANTHER" id="PTHR38340:SF1">
    <property type="entry name" value="S-LAYER PROTEIN"/>
    <property type="match status" value="1"/>
</dbReference>
<dbReference type="SUPFAM" id="SSF53300">
    <property type="entry name" value="vWA-like"/>
    <property type="match status" value="1"/>
</dbReference>
<feature type="domain" description="Peptidase metallopeptidase" evidence="5">
    <location>
        <begin position="21"/>
        <end position="207"/>
    </location>
</feature>
<feature type="region of interest" description="Disordered" evidence="4">
    <location>
        <begin position="649"/>
        <end position="692"/>
    </location>
</feature>
<proteinExistence type="inferred from homology"/>
<keyword evidence="6" id="KW-0482">Metalloprotease</keyword>
<sequence>MAGTTSVTPRTTNTTLRGLEGETKWSTNSLTYAFATSADSASAEAEFAAETGETLNYLDASDASENAQRIAVADAFTAFSRVANLTFSVATNFADADFKIVGVDNFGAGGLSTFPGTNAKGTSTTDFESWNFFNTTSFWTTHTTETGAGSYMGRVTMHELLHGLGIAHPHDDGHGSTAISINQSPRSTTDNPLDNERYTIMSYERGGTNSNFALTYGHALTPSALDIAVLQGLYGANTSTHTTDTAYNLTDRATTAYDGDGSDGSVSIGRGFYSIWDAGGDSDSIRYGGDQRTVINLNAATLDPAGNADINELIQGIKKSQIYSDLPTDFKLEYQGDATHAASAYYAGGFFSRVFTNSTTGDLGGYSIANGVVIENAEGGAKGDLLVGNTANNTLDGKGGNDALFGFDGNDTLKGGAGDDEMTGGDGDDRLEGGEGTDVAIFSEACRNYEITRDDATGVVTIRHTDGSMVDGTDILVGVETARFTDGEIDLTAEEISDCPPLDFIFLVDLSGSFSDDLPNFVNSAKQIAADLRAENPDVQFAIASFVDRPVSPYGGSGDYLYRAELALTDDVSAFEARLDGLSTFFGGDTPEAQWVGLWRAANGVGLSLRDGSSRVIYMATDAPAHSAADYGLDESTIRAFLETEGIDVEGSSPAVAPETASGTTAGSGSGEGDELPGEAPDGYDGEGAPPELGSFEDLLISAVGDAFRDLSAIPIIGTTGGTESTYREALSGLGSEGVVVTTTRDSRDVADAVRAGLATIGGSVTELGTDTGEELTGTEGADVILGLGGNDTILGLGGNDNLDGSAGNDSILGGDGDDILSGGSGDDILDGGAGDDTLNPGSGTDLLLPGEGRDLISGPGSSLTGDRVGPGFGPEDAIILRTETLFGTPFRDFTPGGTPDDPGTTGLLLDLDDDGSQEFGLFFDGDLTGAGLEARQMGTDIGIGIFDFTGGPGDDVLTGNLLDNVITGDAGNDRLLGLGGNDTLRGGDGADTLNGGDGDDLIEGGATEADLRDQIFAGAGNDSVDGGHGNDQIFGQDGNDTIAGGFGVDELEGQNGDDVITGSAFSDLVFGGAGDDFVNGGFGHDRINGGLGADKFFHVGVEGHGSDWVQDYNSAEGDVLLFGNASATRDDFQVNFAHTANAEGERSGDDDVMEAFVIYRPTEQIMWALVDGQGQSSINLKIGGDVFDLLA</sequence>
<dbReference type="SMART" id="SM00235">
    <property type="entry name" value="ZnMc"/>
    <property type="match status" value="1"/>
</dbReference>
<evidence type="ECO:0000256" key="4">
    <source>
        <dbReference type="SAM" id="MobiDB-lite"/>
    </source>
</evidence>
<evidence type="ECO:0000256" key="1">
    <source>
        <dbReference type="ARBA" id="ARBA00004613"/>
    </source>
</evidence>
<dbReference type="Proteomes" id="UP001320899">
    <property type="component" value="Unassembled WGS sequence"/>
</dbReference>
<evidence type="ECO:0000259" key="5">
    <source>
        <dbReference type="SMART" id="SM00235"/>
    </source>
</evidence>
<protein>
    <submittedName>
        <fullName evidence="6">Matrixin family metalloprotease</fullName>
        <ecNumber evidence="6">3.4.24.-</ecNumber>
    </submittedName>
</protein>
<comment type="caution">
    <text evidence="6">The sequence shown here is derived from an EMBL/GenBank/DDBJ whole genome shotgun (WGS) entry which is preliminary data.</text>
</comment>
<dbReference type="PRINTS" id="PR00313">
    <property type="entry name" value="CABNDNGRPT"/>
</dbReference>
<dbReference type="InterPro" id="IPR002369">
    <property type="entry name" value="Integrin_bsu_VWA"/>
</dbReference>